<evidence type="ECO:0000313" key="1">
    <source>
        <dbReference type="EMBL" id="RPD57136.1"/>
    </source>
</evidence>
<name>A0A5C2S111_9APHY</name>
<accession>A0A5C2S111</accession>
<protein>
    <submittedName>
        <fullName evidence="1">Uncharacterized protein</fullName>
    </submittedName>
</protein>
<dbReference type="OrthoDB" id="2748701at2759"/>
<sequence length="405" mass="44959">MYDITAIPPEIWQDIFTLACTDGGRTGISLALSCKFFHFQSSRVRFHSVVLSSIVSLERFLAFARTRPDDQKPLIRHLSLTLLPSSASQVHTVLFHRDYNPRDGALVGEALHTRFTSAANELFVMVAPTLRTLCLTTEYSHTFAPFPCDMPMLEELTMMGSISAMAGPNRPRLPALKRFHLIPQSADADIQELATALTASALCAAPLTHLRLSQIYDLQRPNLSLVLARTLSVPEHLAPGGTEDNSTPAPGHQVPVTLAHVHEVIVQTIIPDLGWCGNAYFGYWRETLAFEGFVQACNDVQGLHVLAVPRKQQNFRWRERLYGDWVDRIEGGRGCWIRVAEEEEALEKLVERDGDDDPSIEDGWDADELEEAIGRMEQQGICGGVVSLTNTGTCDFCSPCRLTTS</sequence>
<dbReference type="AlphaFoldDB" id="A0A5C2S111"/>
<dbReference type="EMBL" id="ML122283">
    <property type="protein sequence ID" value="RPD57136.1"/>
    <property type="molecule type" value="Genomic_DNA"/>
</dbReference>
<gene>
    <name evidence="1" type="ORF">L227DRAFT_655793</name>
</gene>
<organism evidence="1 2">
    <name type="scientific">Lentinus tigrinus ALCF2SS1-6</name>
    <dbReference type="NCBI Taxonomy" id="1328759"/>
    <lineage>
        <taxon>Eukaryota</taxon>
        <taxon>Fungi</taxon>
        <taxon>Dikarya</taxon>
        <taxon>Basidiomycota</taxon>
        <taxon>Agaricomycotina</taxon>
        <taxon>Agaricomycetes</taxon>
        <taxon>Polyporales</taxon>
        <taxon>Polyporaceae</taxon>
        <taxon>Lentinus</taxon>
    </lineage>
</organism>
<proteinExistence type="predicted"/>
<reference evidence="1" key="1">
    <citation type="journal article" date="2018" name="Genome Biol. Evol.">
        <title>Genomics and development of Lentinus tigrinus, a white-rot wood-decaying mushroom with dimorphic fruiting bodies.</title>
        <authorList>
            <person name="Wu B."/>
            <person name="Xu Z."/>
            <person name="Knudson A."/>
            <person name="Carlson A."/>
            <person name="Chen N."/>
            <person name="Kovaka S."/>
            <person name="LaButti K."/>
            <person name="Lipzen A."/>
            <person name="Pennachio C."/>
            <person name="Riley R."/>
            <person name="Schakwitz W."/>
            <person name="Umezawa K."/>
            <person name="Ohm R.A."/>
            <person name="Grigoriev I.V."/>
            <person name="Nagy L.G."/>
            <person name="Gibbons J."/>
            <person name="Hibbett D."/>
        </authorList>
    </citation>
    <scope>NUCLEOTIDE SEQUENCE [LARGE SCALE GENOMIC DNA]</scope>
    <source>
        <strain evidence="1">ALCF2SS1-6</strain>
    </source>
</reference>
<keyword evidence="2" id="KW-1185">Reference proteome</keyword>
<evidence type="ECO:0000313" key="2">
    <source>
        <dbReference type="Proteomes" id="UP000313359"/>
    </source>
</evidence>
<dbReference type="Proteomes" id="UP000313359">
    <property type="component" value="Unassembled WGS sequence"/>
</dbReference>